<keyword evidence="1" id="KW-0472">Membrane</keyword>
<evidence type="ECO:0000313" key="3">
    <source>
        <dbReference type="Proteomes" id="UP000601108"/>
    </source>
</evidence>
<evidence type="ECO:0000313" key="2">
    <source>
        <dbReference type="EMBL" id="GGX21228.1"/>
    </source>
</evidence>
<gene>
    <name evidence="2" type="ORF">GCM10007384_23060</name>
</gene>
<dbReference type="Proteomes" id="UP000601108">
    <property type="component" value="Unassembled WGS sequence"/>
</dbReference>
<feature type="transmembrane region" description="Helical" evidence="1">
    <location>
        <begin position="318"/>
        <end position="337"/>
    </location>
</feature>
<keyword evidence="3" id="KW-1185">Reference proteome</keyword>
<proteinExistence type="predicted"/>
<feature type="transmembrane region" description="Helical" evidence="1">
    <location>
        <begin position="421"/>
        <end position="440"/>
    </location>
</feature>
<dbReference type="PIRSF" id="PIRSF004548">
    <property type="entry name" value="CreD"/>
    <property type="match status" value="1"/>
</dbReference>
<dbReference type="GO" id="GO:0005886">
    <property type="term" value="C:plasma membrane"/>
    <property type="evidence" value="ECO:0007669"/>
    <property type="project" value="TreeGrafter"/>
</dbReference>
<feature type="transmembrane region" description="Helical" evidence="1">
    <location>
        <begin position="20"/>
        <end position="37"/>
    </location>
</feature>
<dbReference type="EMBL" id="BMWS01000015">
    <property type="protein sequence ID" value="GGX21228.1"/>
    <property type="molecule type" value="Genomic_DNA"/>
</dbReference>
<dbReference type="AlphaFoldDB" id="A0A918JWT4"/>
<organism evidence="2 3">
    <name type="scientific">Aquimarina muelleri</name>
    <dbReference type="NCBI Taxonomy" id="279356"/>
    <lineage>
        <taxon>Bacteria</taxon>
        <taxon>Pseudomonadati</taxon>
        <taxon>Bacteroidota</taxon>
        <taxon>Flavobacteriia</taxon>
        <taxon>Flavobacteriales</taxon>
        <taxon>Flavobacteriaceae</taxon>
        <taxon>Aquimarina</taxon>
    </lineage>
</organism>
<dbReference type="InterPro" id="IPR010364">
    <property type="entry name" value="Uncharacterised_IM_CreD"/>
</dbReference>
<feature type="transmembrane region" description="Helical" evidence="1">
    <location>
        <begin position="344"/>
        <end position="363"/>
    </location>
</feature>
<dbReference type="Pfam" id="PF06123">
    <property type="entry name" value="CreD"/>
    <property type="match status" value="1"/>
</dbReference>
<sequence length="451" mass="51698">MEKQKKSFGQWLKTSITIRMLMVGILILVLLIPLSYIKSLIQERSYRQEEVVKEINQKWGNEVLLYGPILKIPYQVHNLKKTWDDKTKSYSEEDIITIKHAFFFPNILDIKANIESETLGRSIYESVVYTSNMKITGSFTTPVFETQDIKETDILWNKATVVINSTNLKGIRSNLELKLGESNYPLQSRYSQNSYTNTLETKFLKENSLPKEKEILFNLDLVINGSEQLRFIPVGRETNVSMTSNWASPSFNGNYLPNTKTKEITKDGFKANWKVLQINREFEQDFFGELPQIDSSAFGVKLLIPVDEYQKSERAAKYGYLVIALTFLVFFLIQTISKIDIHPFQYLMIGLALTMFYTLLISISEHSSFLQAYLIAGIAVVFLISAYSKAILKSFKFMTFIAASLAALYTFIFVIIQLENYALLVGSIGLFLILGAIMMISRKIDWKNEGN</sequence>
<accession>A0A918JWT4</accession>
<protein>
    <submittedName>
        <fullName evidence="2">Cell envelope integrity protein CreD</fullName>
    </submittedName>
</protein>
<dbReference type="PANTHER" id="PTHR30092:SF0">
    <property type="entry name" value="INNER MEMBRANE PROTEIN CRED"/>
    <property type="match status" value="1"/>
</dbReference>
<keyword evidence="1" id="KW-1133">Transmembrane helix</keyword>
<name>A0A918JWT4_9FLAO</name>
<dbReference type="PANTHER" id="PTHR30092">
    <property type="entry name" value="INNER MEMBRANE PROTEIN CRED"/>
    <property type="match status" value="1"/>
</dbReference>
<keyword evidence="1" id="KW-0812">Transmembrane</keyword>
<dbReference type="RefSeq" id="WP_027413607.1">
    <property type="nucleotide sequence ID" value="NZ_BMWS01000015.1"/>
</dbReference>
<evidence type="ECO:0000256" key="1">
    <source>
        <dbReference type="SAM" id="Phobius"/>
    </source>
</evidence>
<feature type="transmembrane region" description="Helical" evidence="1">
    <location>
        <begin position="369"/>
        <end position="388"/>
    </location>
</feature>
<comment type="caution">
    <text evidence="2">The sequence shown here is derived from an EMBL/GenBank/DDBJ whole genome shotgun (WGS) entry which is preliminary data.</text>
</comment>
<dbReference type="NCBIfam" id="NF008712">
    <property type="entry name" value="PRK11715.1-1"/>
    <property type="match status" value="1"/>
</dbReference>
<reference evidence="2 3" key="1">
    <citation type="journal article" date="2014" name="Int. J. Syst. Evol. Microbiol.">
        <title>Complete genome sequence of Corynebacterium casei LMG S-19264T (=DSM 44701T), isolated from a smear-ripened cheese.</title>
        <authorList>
            <consortium name="US DOE Joint Genome Institute (JGI-PGF)"/>
            <person name="Walter F."/>
            <person name="Albersmeier A."/>
            <person name="Kalinowski J."/>
            <person name="Ruckert C."/>
        </authorList>
    </citation>
    <scope>NUCLEOTIDE SEQUENCE [LARGE SCALE GENOMIC DNA]</scope>
    <source>
        <strain evidence="2 3">KCTC 12285</strain>
    </source>
</reference>
<feature type="transmembrane region" description="Helical" evidence="1">
    <location>
        <begin position="395"/>
        <end position="415"/>
    </location>
</feature>